<evidence type="ECO:0000313" key="1">
    <source>
        <dbReference type="EMBL" id="ERL47432.1"/>
    </source>
</evidence>
<evidence type="ECO:0000313" key="2">
    <source>
        <dbReference type="Proteomes" id="UP000016762"/>
    </source>
</evidence>
<keyword evidence="1" id="KW-0238">DNA-binding</keyword>
<keyword evidence="2" id="KW-1185">Reference proteome</keyword>
<gene>
    <name evidence="1" type="primary">ssb</name>
    <name evidence="1" type="ORF">RS24_00371</name>
</gene>
<dbReference type="EMBL" id="AWXE01000001">
    <property type="protein sequence ID" value="ERL47432.1"/>
    <property type="molecule type" value="Genomic_DNA"/>
</dbReference>
<name>U2XQN0_9PROT</name>
<dbReference type="Proteomes" id="UP000016762">
    <property type="component" value="Unassembled WGS sequence"/>
</dbReference>
<protein>
    <submittedName>
        <fullName evidence="1">Single-stranded DNA-binding protein Helix-destabilizing protein</fullName>
    </submittedName>
</protein>
<comment type="caution">
    <text evidence="1">The sequence shown here is derived from an EMBL/GenBank/DDBJ whole genome shotgun (WGS) entry which is preliminary data.</text>
</comment>
<dbReference type="AlphaFoldDB" id="U2XQN0"/>
<sequence length="46" mass="5087">MRICLARRQKIVIIANFINVLVTINPVEGVYVMTRTIGEVSLVDGA</sequence>
<proteinExistence type="predicted"/>
<organism evidence="1 2">
    <name type="scientific">Candidatus Micropelagius thuwalensis</name>
    <dbReference type="NCBI Taxonomy" id="1397666"/>
    <lineage>
        <taxon>Bacteria</taxon>
        <taxon>Pseudomonadati</taxon>
        <taxon>Pseudomonadota</taxon>
        <taxon>Alphaproteobacteria</taxon>
        <taxon>PS1 clade</taxon>
        <taxon>Candidatus Micropelagius</taxon>
    </lineage>
</organism>
<accession>U2XQN0</accession>
<dbReference type="GO" id="GO:0003677">
    <property type="term" value="F:DNA binding"/>
    <property type="evidence" value="ECO:0007669"/>
    <property type="project" value="UniProtKB-KW"/>
</dbReference>
<reference evidence="1 2" key="1">
    <citation type="journal article" date="2014" name="FEMS Microbiol. Ecol.">
        <title>Genomic differentiation among two strains of the PS1 clade isolated from geographically separated marine habitats.</title>
        <authorList>
            <person name="Jimenez-Infante F."/>
            <person name="Ngugi D.K."/>
            <person name="Alam I."/>
            <person name="Rashid M."/>
            <person name="Baalawi W."/>
            <person name="Kamau A.A."/>
            <person name="Bajic V.B."/>
            <person name="Stingl U."/>
        </authorList>
    </citation>
    <scope>NUCLEOTIDE SEQUENCE [LARGE SCALE GENOMIC DNA]</scope>
    <source>
        <strain evidence="1 2">RS24</strain>
    </source>
</reference>